<evidence type="ECO:0000256" key="1">
    <source>
        <dbReference type="ARBA" id="ARBA00001968"/>
    </source>
</evidence>
<comment type="caution">
    <text evidence="8">The sequence shown here is derived from an EMBL/GenBank/DDBJ whole genome shotgun (WGS) entry which is preliminary data.</text>
</comment>
<dbReference type="InterPro" id="IPR013527">
    <property type="entry name" value="YicC-like_N"/>
</dbReference>
<organism evidence="8 9">
    <name type="scientific">Nitrospirillum amazonense</name>
    <dbReference type="NCBI Taxonomy" id="28077"/>
    <lineage>
        <taxon>Bacteria</taxon>
        <taxon>Pseudomonadati</taxon>
        <taxon>Pseudomonadota</taxon>
        <taxon>Alphaproteobacteria</taxon>
        <taxon>Rhodospirillales</taxon>
        <taxon>Azospirillaceae</taxon>
        <taxon>Nitrospirillum</taxon>
    </lineage>
</organism>
<comment type="cofactor">
    <cofactor evidence="1">
        <name>a divalent metal cation</name>
        <dbReference type="ChEBI" id="CHEBI:60240"/>
    </cofactor>
</comment>
<sequence length="298" mass="31964">MSKTSPLASMTGFARAEGAFGGTSWIVEVKSVNGRALDLRTRQPSGFDAIEAVARAEVNRLIRRGNVTLNLTVNRTATTAPLRLNRELLAQVLDLAREIEGAGAAPPRIDALLSVRGVIDTGEETEQPEERAELEAAMAKTVTQAILALAGARAAEGARLHAVLTGHLDDIASLTEAAANTAALQPAALRDKLKTQVQALLDAVPALPEERLAQEAALLIAKADVQEELDRLRAHIAQARDMLAEGAAVGRRLDFLCQEFNREANTLCSKSADVELTRIGLSLKATIEQFREQVQNIE</sequence>
<comment type="similarity">
    <text evidence="5">Belongs to the YicC/YloC family.</text>
</comment>
<protein>
    <submittedName>
        <fullName evidence="8">Uncharacterized protein (TIGR00255 family)</fullName>
    </submittedName>
</protein>
<dbReference type="InterPro" id="IPR013551">
    <property type="entry name" value="YicC-like_C"/>
</dbReference>
<dbReference type="EMBL" id="VITT01000007">
    <property type="protein sequence ID" value="TWB59765.1"/>
    <property type="molecule type" value="Genomic_DNA"/>
</dbReference>
<evidence type="ECO:0000256" key="2">
    <source>
        <dbReference type="ARBA" id="ARBA00022722"/>
    </source>
</evidence>
<name>A0A560INI6_9PROT</name>
<dbReference type="PANTHER" id="PTHR30636:SF3">
    <property type="entry name" value="UPF0701 PROTEIN YICC"/>
    <property type="match status" value="1"/>
</dbReference>
<accession>A0A560INI6</accession>
<proteinExistence type="inferred from homology"/>
<dbReference type="PANTHER" id="PTHR30636">
    <property type="entry name" value="UPF0701 PROTEIN YICC"/>
    <property type="match status" value="1"/>
</dbReference>
<keyword evidence="4" id="KW-0378">Hydrolase</keyword>
<gene>
    <name evidence="8" type="ORF">FBZ92_107199</name>
</gene>
<keyword evidence="2" id="KW-0540">Nuclease</keyword>
<dbReference type="GO" id="GO:0004521">
    <property type="term" value="F:RNA endonuclease activity"/>
    <property type="evidence" value="ECO:0007669"/>
    <property type="project" value="InterPro"/>
</dbReference>
<evidence type="ECO:0000256" key="3">
    <source>
        <dbReference type="ARBA" id="ARBA00022759"/>
    </source>
</evidence>
<evidence type="ECO:0000313" key="8">
    <source>
        <dbReference type="EMBL" id="TWB59765.1"/>
    </source>
</evidence>
<dbReference type="Proteomes" id="UP000318050">
    <property type="component" value="Unassembled WGS sequence"/>
</dbReference>
<dbReference type="NCBIfam" id="TIGR00255">
    <property type="entry name" value="YicC/YloC family endoribonuclease"/>
    <property type="match status" value="1"/>
</dbReference>
<feature type="domain" description="Endoribonuclease YicC-like N-terminal" evidence="6">
    <location>
        <begin position="8"/>
        <end position="161"/>
    </location>
</feature>
<evidence type="ECO:0000256" key="5">
    <source>
        <dbReference type="ARBA" id="ARBA00035648"/>
    </source>
</evidence>
<dbReference type="InterPro" id="IPR005229">
    <property type="entry name" value="YicC/YloC-like"/>
</dbReference>
<evidence type="ECO:0000313" key="9">
    <source>
        <dbReference type="Proteomes" id="UP000318050"/>
    </source>
</evidence>
<evidence type="ECO:0000259" key="6">
    <source>
        <dbReference type="Pfam" id="PF03755"/>
    </source>
</evidence>
<evidence type="ECO:0000259" key="7">
    <source>
        <dbReference type="Pfam" id="PF08340"/>
    </source>
</evidence>
<dbReference type="GO" id="GO:0016787">
    <property type="term" value="F:hydrolase activity"/>
    <property type="evidence" value="ECO:0007669"/>
    <property type="project" value="UniProtKB-KW"/>
</dbReference>
<dbReference type="Pfam" id="PF08340">
    <property type="entry name" value="YicC-like_C"/>
    <property type="match status" value="1"/>
</dbReference>
<dbReference type="AlphaFoldDB" id="A0A560INI6"/>
<evidence type="ECO:0000256" key="4">
    <source>
        <dbReference type="ARBA" id="ARBA00022801"/>
    </source>
</evidence>
<feature type="domain" description="Endoribonuclease YicC-like C-terminal" evidence="7">
    <location>
        <begin position="185"/>
        <end position="298"/>
    </location>
</feature>
<keyword evidence="3" id="KW-0255">Endonuclease</keyword>
<reference evidence="8 9" key="1">
    <citation type="submission" date="2019-06" db="EMBL/GenBank/DDBJ databases">
        <title>Genomic Encyclopedia of Type Strains, Phase IV (KMG-V): Genome sequencing to study the core and pangenomes of soil and plant-associated prokaryotes.</title>
        <authorList>
            <person name="Whitman W."/>
        </authorList>
    </citation>
    <scope>NUCLEOTIDE SEQUENCE [LARGE SCALE GENOMIC DNA]</scope>
    <source>
        <strain evidence="8 9">BR 11140</strain>
    </source>
</reference>
<dbReference type="Pfam" id="PF03755">
    <property type="entry name" value="YicC-like_N"/>
    <property type="match status" value="1"/>
</dbReference>